<organism evidence="4 5">
    <name type="scientific">Clostridium gasigenes</name>
    <dbReference type="NCBI Taxonomy" id="94869"/>
    <lineage>
        <taxon>Bacteria</taxon>
        <taxon>Bacillati</taxon>
        <taxon>Bacillota</taxon>
        <taxon>Clostridia</taxon>
        <taxon>Eubacteriales</taxon>
        <taxon>Clostridiaceae</taxon>
        <taxon>Clostridium</taxon>
    </lineage>
</organism>
<dbReference type="GO" id="GO:0008897">
    <property type="term" value="F:holo-[acyl-carrier-protein] synthase activity"/>
    <property type="evidence" value="ECO:0007669"/>
    <property type="project" value="InterPro"/>
</dbReference>
<dbReference type="GO" id="GO:0000287">
    <property type="term" value="F:magnesium ion binding"/>
    <property type="evidence" value="ECO:0007669"/>
    <property type="project" value="InterPro"/>
</dbReference>
<dbReference type="RefSeq" id="WP_185164986.1">
    <property type="nucleotide sequence ID" value="NZ_JACKWY010000008.1"/>
</dbReference>
<comment type="caution">
    <text evidence="4">The sequence shown here is derived from an EMBL/GenBank/DDBJ whole genome shotgun (WGS) entry which is preliminary data.</text>
</comment>
<feature type="domain" description="4'-phosphopantetheinyl transferase" evidence="3">
    <location>
        <begin position="90"/>
        <end position="171"/>
    </location>
</feature>
<dbReference type="PANTHER" id="PTHR12215:SF10">
    <property type="entry name" value="L-AMINOADIPATE-SEMIALDEHYDE DEHYDROGENASE-PHOSPHOPANTETHEINYL TRANSFERASE"/>
    <property type="match status" value="1"/>
</dbReference>
<dbReference type="SUPFAM" id="SSF56214">
    <property type="entry name" value="4'-phosphopantetheinyl transferase"/>
    <property type="match status" value="2"/>
</dbReference>
<dbReference type="EMBL" id="JACKWY010000008">
    <property type="protein sequence ID" value="MBB6715799.1"/>
    <property type="molecule type" value="Genomic_DNA"/>
</dbReference>
<reference evidence="4 5" key="1">
    <citation type="submission" date="2020-08" db="EMBL/GenBank/DDBJ databases">
        <title>Clostridia isolated from Swiss meat.</title>
        <authorList>
            <person name="Wambui J."/>
            <person name="Stevens M.J.A."/>
            <person name="Stephan R."/>
        </authorList>
    </citation>
    <scope>NUCLEOTIDE SEQUENCE [LARGE SCALE GENOMIC DNA]</scope>
    <source>
        <strain evidence="4 5">CM001</strain>
    </source>
</reference>
<evidence type="ECO:0000256" key="2">
    <source>
        <dbReference type="ARBA" id="ARBA00022679"/>
    </source>
</evidence>
<evidence type="ECO:0000313" key="5">
    <source>
        <dbReference type="Proteomes" id="UP000585258"/>
    </source>
</evidence>
<protein>
    <submittedName>
        <fullName evidence="4">4'-phosphopantetheinyl transferase superfamily protein</fullName>
    </submittedName>
</protein>
<evidence type="ECO:0000256" key="1">
    <source>
        <dbReference type="ARBA" id="ARBA00010990"/>
    </source>
</evidence>
<keyword evidence="2 4" id="KW-0808">Transferase</keyword>
<proteinExistence type="inferred from homology"/>
<dbReference type="Pfam" id="PF01648">
    <property type="entry name" value="ACPS"/>
    <property type="match status" value="1"/>
</dbReference>
<dbReference type="GO" id="GO:0005829">
    <property type="term" value="C:cytosol"/>
    <property type="evidence" value="ECO:0007669"/>
    <property type="project" value="TreeGrafter"/>
</dbReference>
<evidence type="ECO:0000313" key="4">
    <source>
        <dbReference type="EMBL" id="MBB6715799.1"/>
    </source>
</evidence>
<comment type="similarity">
    <text evidence="1">Belongs to the P-Pant transferase superfamily. Gsp/Sfp/HetI/AcpT family.</text>
</comment>
<accession>A0A7X0VRV5</accession>
<dbReference type="InterPro" id="IPR050559">
    <property type="entry name" value="P-Pant_transferase_sf"/>
</dbReference>
<evidence type="ECO:0000259" key="3">
    <source>
        <dbReference type="Pfam" id="PF01648"/>
    </source>
</evidence>
<name>A0A7X0VRV5_9CLOT</name>
<dbReference type="InterPro" id="IPR008278">
    <property type="entry name" value="4-PPantetheinyl_Trfase_dom"/>
</dbReference>
<dbReference type="Proteomes" id="UP000585258">
    <property type="component" value="Unassembled WGS sequence"/>
</dbReference>
<dbReference type="GO" id="GO:0019878">
    <property type="term" value="P:lysine biosynthetic process via aminoadipic acid"/>
    <property type="evidence" value="ECO:0007669"/>
    <property type="project" value="TreeGrafter"/>
</dbReference>
<dbReference type="AlphaFoldDB" id="A0A7X0VRV5"/>
<dbReference type="InterPro" id="IPR037143">
    <property type="entry name" value="4-PPantetheinyl_Trfase_dom_sf"/>
</dbReference>
<dbReference type="Gene3D" id="3.90.470.20">
    <property type="entry name" value="4'-phosphopantetheinyl transferase domain"/>
    <property type="match status" value="1"/>
</dbReference>
<gene>
    <name evidence="4" type="ORF">H7E68_13900</name>
</gene>
<sequence>MEIIIINSNNFLRGDVNELQENLFEYGLDLRKVDSILGYSTVIQYMKKKLINPTILFDNNGKPYCKESPIKFNISHSNDIVVCAFSEVEIGIDVEYINFQNKEISNIYSLVLSNTELLEIHLLSEQKDRIHYFYQLWCCKESYVKKTGIGLKKKFSDIDIKKILPEEVCFSEIRLDNHYYCVACTDTIESIQIIEIRNFNQWKLEMGLTGVTV</sequence>
<dbReference type="PANTHER" id="PTHR12215">
    <property type="entry name" value="PHOSPHOPANTETHEINE TRANSFERASE"/>
    <property type="match status" value="1"/>
</dbReference>